<gene>
    <name evidence="1" type="ORF">ALC62_02682</name>
</gene>
<proteinExistence type="predicted"/>
<keyword evidence="2" id="KW-1185">Reference proteome</keyword>
<dbReference type="EMBL" id="KQ977012">
    <property type="protein sequence ID" value="KYN06345.1"/>
    <property type="molecule type" value="Genomic_DNA"/>
</dbReference>
<accession>A0A195D099</accession>
<evidence type="ECO:0000313" key="1">
    <source>
        <dbReference type="EMBL" id="KYN06345.1"/>
    </source>
</evidence>
<sequence>KLWMLHAKSQLTQLDLEHKEEHLVSLYQNLYINHQSLHRSEWIMNSKIIIQLLHEK</sequence>
<evidence type="ECO:0000313" key="2">
    <source>
        <dbReference type="Proteomes" id="UP000078542"/>
    </source>
</evidence>
<feature type="non-terminal residue" evidence="1">
    <location>
        <position position="1"/>
    </location>
</feature>
<organism evidence="1 2">
    <name type="scientific">Cyphomyrmex costatus</name>
    <dbReference type="NCBI Taxonomy" id="456900"/>
    <lineage>
        <taxon>Eukaryota</taxon>
        <taxon>Metazoa</taxon>
        <taxon>Ecdysozoa</taxon>
        <taxon>Arthropoda</taxon>
        <taxon>Hexapoda</taxon>
        <taxon>Insecta</taxon>
        <taxon>Pterygota</taxon>
        <taxon>Neoptera</taxon>
        <taxon>Endopterygota</taxon>
        <taxon>Hymenoptera</taxon>
        <taxon>Apocrita</taxon>
        <taxon>Aculeata</taxon>
        <taxon>Formicoidea</taxon>
        <taxon>Formicidae</taxon>
        <taxon>Myrmicinae</taxon>
        <taxon>Cyphomyrmex</taxon>
    </lineage>
</organism>
<protein>
    <submittedName>
        <fullName evidence="1">Uncharacterized protein</fullName>
    </submittedName>
</protein>
<reference evidence="1 2" key="1">
    <citation type="submission" date="2016-03" db="EMBL/GenBank/DDBJ databases">
        <title>Cyphomyrmex costatus WGS genome.</title>
        <authorList>
            <person name="Nygaard S."/>
            <person name="Hu H."/>
            <person name="Boomsma J."/>
            <person name="Zhang G."/>
        </authorList>
    </citation>
    <scope>NUCLEOTIDE SEQUENCE [LARGE SCALE GENOMIC DNA]</scope>
    <source>
        <strain evidence="1">MS0001</strain>
        <tissue evidence="1">Whole body</tissue>
    </source>
</reference>
<name>A0A195D099_9HYME</name>
<dbReference type="AlphaFoldDB" id="A0A195D099"/>
<dbReference type="Proteomes" id="UP000078542">
    <property type="component" value="Unassembled WGS sequence"/>
</dbReference>